<organism evidence="1 2">
    <name type="scientific">Thermogemmatispora tikiterensis</name>
    <dbReference type="NCBI Taxonomy" id="1825093"/>
    <lineage>
        <taxon>Bacteria</taxon>
        <taxon>Bacillati</taxon>
        <taxon>Chloroflexota</taxon>
        <taxon>Ktedonobacteria</taxon>
        <taxon>Thermogemmatisporales</taxon>
        <taxon>Thermogemmatisporaceae</taxon>
        <taxon>Thermogemmatispora</taxon>
    </lineage>
</organism>
<evidence type="ECO:0000313" key="1">
    <source>
        <dbReference type="EMBL" id="RAQ95016.1"/>
    </source>
</evidence>
<dbReference type="AlphaFoldDB" id="A0A328VBF3"/>
<name>A0A328VBF3_9CHLR</name>
<gene>
    <name evidence="1" type="ORF">A4R35_05675</name>
</gene>
<accession>A0A328VBF3</accession>
<protein>
    <submittedName>
        <fullName evidence="1">Uncharacterized protein</fullName>
    </submittedName>
</protein>
<sequence>MSRRFAYRPRYFSLSRRQIRTLSRNQRAFFPHQWPARQQPLRPSLRGGFFPQPHLPFSPFVHSLTLPQLSPLFGERVWPAPLLLLPSKKG</sequence>
<comment type="caution">
    <text evidence="1">The sequence shown here is derived from an EMBL/GenBank/DDBJ whole genome shotgun (WGS) entry which is preliminary data.</text>
</comment>
<keyword evidence="2" id="KW-1185">Reference proteome</keyword>
<dbReference type="EMBL" id="MCIF01000002">
    <property type="protein sequence ID" value="RAQ95016.1"/>
    <property type="molecule type" value="Genomic_DNA"/>
</dbReference>
<reference evidence="1 2" key="1">
    <citation type="submission" date="2016-08" db="EMBL/GenBank/DDBJ databases">
        <title>Analysis of Carbohydrate Active Enzymes in Thermogemmatispora T81 Reveals Carbohydrate Degradation Ability.</title>
        <authorList>
            <person name="Tomazini A."/>
            <person name="Lal S."/>
            <person name="Stott M."/>
            <person name="Henrissat B."/>
            <person name="Polikarpov I."/>
            <person name="Sparling R."/>
            <person name="Levin D.B."/>
        </authorList>
    </citation>
    <scope>NUCLEOTIDE SEQUENCE [LARGE SCALE GENOMIC DNA]</scope>
    <source>
        <strain evidence="1 2">T81</strain>
    </source>
</reference>
<dbReference type="Proteomes" id="UP000248706">
    <property type="component" value="Unassembled WGS sequence"/>
</dbReference>
<proteinExistence type="predicted"/>
<evidence type="ECO:0000313" key="2">
    <source>
        <dbReference type="Proteomes" id="UP000248706"/>
    </source>
</evidence>